<dbReference type="Pfam" id="PF13356">
    <property type="entry name" value="Arm-DNA-bind_3"/>
    <property type="match status" value="1"/>
</dbReference>
<dbReference type="GO" id="GO:0015074">
    <property type="term" value="P:DNA integration"/>
    <property type="evidence" value="ECO:0007669"/>
    <property type="project" value="UniProtKB-KW"/>
</dbReference>
<feature type="compositionally biased region" description="Basic residues" evidence="4">
    <location>
        <begin position="437"/>
        <end position="447"/>
    </location>
</feature>
<feature type="region of interest" description="Disordered" evidence="4">
    <location>
        <begin position="67"/>
        <end position="90"/>
    </location>
</feature>
<dbReference type="Gene3D" id="1.10.150.130">
    <property type="match status" value="1"/>
</dbReference>
<feature type="region of interest" description="Disordered" evidence="4">
    <location>
        <begin position="423"/>
        <end position="447"/>
    </location>
</feature>
<organism evidence="6 7">
    <name type="scientific">Novosphingobium silvae</name>
    <dbReference type="NCBI Taxonomy" id="2692619"/>
    <lineage>
        <taxon>Bacteria</taxon>
        <taxon>Pseudomonadati</taxon>
        <taxon>Pseudomonadota</taxon>
        <taxon>Alphaproteobacteria</taxon>
        <taxon>Sphingomonadales</taxon>
        <taxon>Sphingomonadaceae</taxon>
        <taxon>Novosphingobium</taxon>
    </lineage>
</organism>
<protein>
    <submittedName>
        <fullName evidence="6">Integrase arm-type DNA-binding domain-containing protein</fullName>
    </submittedName>
</protein>
<dbReference type="GO" id="GO:0003677">
    <property type="term" value="F:DNA binding"/>
    <property type="evidence" value="ECO:0007669"/>
    <property type="project" value="UniProtKB-KW"/>
</dbReference>
<sequence length="447" mass="50092">MLTDAACRKAVPGEKDRKMFDERGLYLLVRKTGSKLWRLKYRFAGKEKLLAIGPYPEVTITQARNARDKAQQQLRDGIDPSAEKQDRKAQAAADALDSFEKIARAWHAVKAKALSERYAAHILSRLENNVFSSLGPKPIRSITAPMVLAMIRKIEQRGAHDMAHRVRNHVSDVFVWAIASGLADTDPAAIIKKALAPTDPKLRPAMVKVADARQLLAAIEDLPGTHWSTLLASRLLALTAARPGVVRLAERQEFEGLDGNNPLWRIPAAKMKLTRSQKRDITWEFVIPLSRDAAATARAAISESPACRETEGPSWLFPGVGGWKRPMSDSTLSKIYRDAGFTGLHVPHGWRSTFSTIMNERAAMEDQERDRAIIDLMLAHAQQGVEPIYNRAMYLPRRRHLAQVWADLLMQGAVEPHLLLPEHRPWRAPSGETGHERRSRRKRTLAA</sequence>
<dbReference type="InterPro" id="IPR025166">
    <property type="entry name" value="Integrase_DNA_bind_dom"/>
</dbReference>
<dbReference type="GO" id="GO:0006310">
    <property type="term" value="P:DNA recombination"/>
    <property type="evidence" value="ECO:0007669"/>
    <property type="project" value="InterPro"/>
</dbReference>
<dbReference type="InterPro" id="IPR050808">
    <property type="entry name" value="Phage_Integrase"/>
</dbReference>
<dbReference type="InterPro" id="IPR011010">
    <property type="entry name" value="DNA_brk_join_enz"/>
</dbReference>
<dbReference type="EMBL" id="WVTD01000001">
    <property type="protein sequence ID" value="MYL96450.1"/>
    <property type="molecule type" value="Genomic_DNA"/>
</dbReference>
<evidence type="ECO:0000259" key="5">
    <source>
        <dbReference type="PROSITE" id="PS51898"/>
    </source>
</evidence>
<keyword evidence="2" id="KW-0229">DNA integration</keyword>
<dbReference type="Proteomes" id="UP000465810">
    <property type="component" value="Unassembled WGS sequence"/>
</dbReference>
<gene>
    <name evidence="6" type="ORF">GR702_01500</name>
</gene>
<dbReference type="InterPro" id="IPR010998">
    <property type="entry name" value="Integrase_recombinase_N"/>
</dbReference>
<dbReference type="InterPro" id="IPR053876">
    <property type="entry name" value="Phage_int_M"/>
</dbReference>
<proteinExistence type="inferred from homology"/>
<evidence type="ECO:0000313" key="7">
    <source>
        <dbReference type="Proteomes" id="UP000465810"/>
    </source>
</evidence>
<evidence type="ECO:0000256" key="2">
    <source>
        <dbReference type="ARBA" id="ARBA00022908"/>
    </source>
</evidence>
<dbReference type="AlphaFoldDB" id="A0A7X4GD52"/>
<evidence type="ECO:0000256" key="3">
    <source>
        <dbReference type="ARBA" id="ARBA00023125"/>
    </source>
</evidence>
<feature type="domain" description="Tyr recombinase" evidence="5">
    <location>
        <begin position="201"/>
        <end position="406"/>
    </location>
</feature>
<feature type="compositionally biased region" description="Basic and acidic residues" evidence="4">
    <location>
        <begin position="67"/>
        <end position="89"/>
    </location>
</feature>
<dbReference type="Pfam" id="PF22022">
    <property type="entry name" value="Phage_int_M"/>
    <property type="match status" value="1"/>
</dbReference>
<dbReference type="PROSITE" id="PS51898">
    <property type="entry name" value="TYR_RECOMBINASE"/>
    <property type="match status" value="1"/>
</dbReference>
<dbReference type="PANTHER" id="PTHR30629">
    <property type="entry name" value="PROPHAGE INTEGRASE"/>
    <property type="match status" value="1"/>
</dbReference>
<dbReference type="InterPro" id="IPR038488">
    <property type="entry name" value="Integrase_DNA-bd_sf"/>
</dbReference>
<dbReference type="Gene3D" id="3.30.160.390">
    <property type="entry name" value="Integrase, DNA-binding domain"/>
    <property type="match status" value="1"/>
</dbReference>
<name>A0A7X4GD52_9SPHN</name>
<dbReference type="SUPFAM" id="SSF56349">
    <property type="entry name" value="DNA breaking-rejoining enzymes"/>
    <property type="match status" value="1"/>
</dbReference>
<keyword evidence="3 6" id="KW-0238">DNA-binding</keyword>
<dbReference type="Pfam" id="PF00589">
    <property type="entry name" value="Phage_integrase"/>
    <property type="match status" value="1"/>
</dbReference>
<dbReference type="RefSeq" id="WP_160984174.1">
    <property type="nucleotide sequence ID" value="NZ_WVTD01000001.1"/>
</dbReference>
<evidence type="ECO:0000256" key="1">
    <source>
        <dbReference type="ARBA" id="ARBA00008857"/>
    </source>
</evidence>
<comment type="similarity">
    <text evidence="1">Belongs to the 'phage' integrase family.</text>
</comment>
<evidence type="ECO:0000313" key="6">
    <source>
        <dbReference type="EMBL" id="MYL96450.1"/>
    </source>
</evidence>
<reference evidence="6 7" key="1">
    <citation type="submission" date="2019-12" db="EMBL/GenBank/DDBJ databases">
        <authorList>
            <person name="Feng G."/>
            <person name="Zhu H."/>
        </authorList>
    </citation>
    <scope>NUCLEOTIDE SEQUENCE [LARGE SCALE GENOMIC DNA]</scope>
    <source>
        <strain evidence="6 7">FGD1</strain>
    </source>
</reference>
<dbReference type="PANTHER" id="PTHR30629:SF2">
    <property type="entry name" value="PROPHAGE INTEGRASE INTS-RELATED"/>
    <property type="match status" value="1"/>
</dbReference>
<keyword evidence="7" id="KW-1185">Reference proteome</keyword>
<dbReference type="InterPro" id="IPR002104">
    <property type="entry name" value="Integrase_catalytic"/>
</dbReference>
<comment type="caution">
    <text evidence="6">The sequence shown here is derived from an EMBL/GenBank/DDBJ whole genome shotgun (WGS) entry which is preliminary data.</text>
</comment>
<accession>A0A7X4GD52</accession>
<evidence type="ECO:0000256" key="4">
    <source>
        <dbReference type="SAM" id="MobiDB-lite"/>
    </source>
</evidence>